<dbReference type="FunFam" id="3.40.47.10:FF:000019">
    <property type="entry name" value="Polyketide synthase type I"/>
    <property type="match status" value="1"/>
</dbReference>
<evidence type="ECO:0000313" key="14">
    <source>
        <dbReference type="Proteomes" id="UP000297948"/>
    </source>
</evidence>
<dbReference type="PROSITE" id="PS50075">
    <property type="entry name" value="CARRIER"/>
    <property type="match status" value="2"/>
</dbReference>
<dbReference type="InterPro" id="IPR013968">
    <property type="entry name" value="PKS_KR"/>
</dbReference>
<feature type="region of interest" description="Disordered" evidence="9">
    <location>
        <begin position="1"/>
        <end position="34"/>
    </location>
</feature>
<evidence type="ECO:0000256" key="9">
    <source>
        <dbReference type="SAM" id="MobiDB-lite"/>
    </source>
</evidence>
<evidence type="ECO:0000256" key="2">
    <source>
        <dbReference type="ARBA" id="ARBA00022450"/>
    </source>
</evidence>
<feature type="compositionally biased region" description="Low complexity" evidence="9">
    <location>
        <begin position="1927"/>
        <end position="1946"/>
    </location>
</feature>
<evidence type="ECO:0000259" key="12">
    <source>
        <dbReference type="PROSITE" id="PS52019"/>
    </source>
</evidence>
<dbReference type="InterPro" id="IPR016036">
    <property type="entry name" value="Malonyl_transacylase_ACP-bd"/>
</dbReference>
<dbReference type="PROSITE" id="PS52004">
    <property type="entry name" value="KS3_2"/>
    <property type="match status" value="1"/>
</dbReference>
<dbReference type="Gene3D" id="3.40.50.720">
    <property type="entry name" value="NAD(P)-binding Rossmann-like Domain"/>
    <property type="match status" value="1"/>
</dbReference>
<feature type="region of interest" description="Disordered" evidence="9">
    <location>
        <begin position="1927"/>
        <end position="1949"/>
    </location>
</feature>
<dbReference type="Pfam" id="PF00698">
    <property type="entry name" value="Acyl_transf_1"/>
    <property type="match status" value="1"/>
</dbReference>
<evidence type="ECO:0000256" key="1">
    <source>
        <dbReference type="ARBA" id="ARBA00004792"/>
    </source>
</evidence>
<keyword evidence="14" id="KW-1185">Reference proteome</keyword>
<dbReference type="InterPro" id="IPR016039">
    <property type="entry name" value="Thiolase-like"/>
</dbReference>
<dbReference type="EMBL" id="SRID01000025">
    <property type="protein sequence ID" value="TGB16680.1"/>
    <property type="molecule type" value="Genomic_DNA"/>
</dbReference>
<dbReference type="InterPro" id="IPR049552">
    <property type="entry name" value="PKS_DH_N"/>
</dbReference>
<dbReference type="Gene3D" id="3.40.47.10">
    <property type="match status" value="1"/>
</dbReference>
<dbReference type="Gene3D" id="3.30.70.3290">
    <property type="match status" value="1"/>
</dbReference>
<organism evidence="13 14">
    <name type="scientific">Streptomyces palmae</name>
    <dbReference type="NCBI Taxonomy" id="1701085"/>
    <lineage>
        <taxon>Bacteria</taxon>
        <taxon>Bacillati</taxon>
        <taxon>Actinomycetota</taxon>
        <taxon>Actinomycetes</taxon>
        <taxon>Kitasatosporales</taxon>
        <taxon>Streptomycetaceae</taxon>
        <taxon>Streptomyces</taxon>
    </lineage>
</organism>
<dbReference type="Pfam" id="PF00109">
    <property type="entry name" value="ketoacyl-synt"/>
    <property type="match status" value="1"/>
</dbReference>
<feature type="domain" description="Ketosynthase family 3 (KS3)" evidence="11">
    <location>
        <begin position="144"/>
        <end position="570"/>
    </location>
</feature>
<dbReference type="GO" id="GO:0006633">
    <property type="term" value="P:fatty acid biosynthetic process"/>
    <property type="evidence" value="ECO:0007669"/>
    <property type="project" value="InterPro"/>
</dbReference>
<dbReference type="InterPro" id="IPR016035">
    <property type="entry name" value="Acyl_Trfase/lysoPLipase"/>
</dbReference>
<dbReference type="SMART" id="SM00823">
    <property type="entry name" value="PKS_PP"/>
    <property type="match status" value="2"/>
</dbReference>
<dbReference type="InterPro" id="IPR032821">
    <property type="entry name" value="PKS_assoc"/>
</dbReference>
<feature type="domain" description="PKS/mFAS DH" evidence="12">
    <location>
        <begin position="1045"/>
        <end position="1324"/>
    </location>
</feature>
<dbReference type="Gene3D" id="3.10.129.110">
    <property type="entry name" value="Polyketide synthase dehydratase"/>
    <property type="match status" value="1"/>
</dbReference>
<dbReference type="Gene3D" id="1.10.1200.10">
    <property type="entry name" value="ACP-like"/>
    <property type="match status" value="2"/>
</dbReference>
<dbReference type="GO" id="GO:0031177">
    <property type="term" value="F:phosphopantetheine binding"/>
    <property type="evidence" value="ECO:0007669"/>
    <property type="project" value="InterPro"/>
</dbReference>
<evidence type="ECO:0000259" key="11">
    <source>
        <dbReference type="PROSITE" id="PS52004"/>
    </source>
</evidence>
<dbReference type="SMART" id="SM00822">
    <property type="entry name" value="PKS_KR"/>
    <property type="match status" value="1"/>
</dbReference>
<evidence type="ECO:0000256" key="5">
    <source>
        <dbReference type="ARBA" id="ARBA00023194"/>
    </source>
</evidence>
<proteinExistence type="predicted"/>
<dbReference type="InterPro" id="IPR020807">
    <property type="entry name" value="PKS_DH"/>
</dbReference>
<dbReference type="InterPro" id="IPR001227">
    <property type="entry name" value="Ac_transferase_dom_sf"/>
</dbReference>
<accession>A0A4Z0HBP9</accession>
<dbReference type="GO" id="GO:0004315">
    <property type="term" value="F:3-oxoacyl-[acyl-carrier-protein] synthase activity"/>
    <property type="evidence" value="ECO:0007669"/>
    <property type="project" value="InterPro"/>
</dbReference>
<gene>
    <name evidence="13" type="ORF">E4099_04805</name>
</gene>
<dbReference type="InterPro" id="IPR049551">
    <property type="entry name" value="PKS_DH_C"/>
</dbReference>
<keyword evidence="3" id="KW-0597">Phosphoprotein</keyword>
<dbReference type="InterPro" id="IPR036291">
    <property type="entry name" value="NAD(P)-bd_dom_sf"/>
</dbReference>
<dbReference type="SMART" id="SM00827">
    <property type="entry name" value="PKS_AT"/>
    <property type="match status" value="1"/>
</dbReference>
<dbReference type="SUPFAM" id="SSF52151">
    <property type="entry name" value="FabD/lysophospholipase-like"/>
    <property type="match status" value="1"/>
</dbReference>
<dbReference type="InterPro" id="IPR055123">
    <property type="entry name" value="SpnB-like_Rossmann"/>
</dbReference>
<dbReference type="FunFam" id="1.10.1200.10:FF:000007">
    <property type="entry name" value="Probable polyketide synthase pks17"/>
    <property type="match status" value="1"/>
</dbReference>
<dbReference type="PROSITE" id="PS00606">
    <property type="entry name" value="KS3_1"/>
    <property type="match status" value="1"/>
</dbReference>
<feature type="domain" description="Carrier" evidence="10">
    <location>
        <begin position="1848"/>
        <end position="1923"/>
    </location>
</feature>
<comment type="pathway">
    <text evidence="1">Antibiotic biosynthesis.</text>
</comment>
<dbReference type="CDD" id="cd08956">
    <property type="entry name" value="KR_3_FAS_SDR_x"/>
    <property type="match status" value="1"/>
</dbReference>
<dbReference type="Pfam" id="PF14765">
    <property type="entry name" value="PS-DH"/>
    <property type="match status" value="1"/>
</dbReference>
<dbReference type="InterPro" id="IPR042104">
    <property type="entry name" value="PKS_dehydratase_sf"/>
</dbReference>
<feature type="active site" description="Proton donor; for dehydratase activity" evidence="8">
    <location>
        <position position="1244"/>
    </location>
</feature>
<dbReference type="FunFam" id="3.40.366.10:FF:000002">
    <property type="entry name" value="Probable polyketide synthase 2"/>
    <property type="match status" value="1"/>
</dbReference>
<dbReference type="SUPFAM" id="SSF51735">
    <property type="entry name" value="NAD(P)-binding Rossmann-fold domains"/>
    <property type="match status" value="2"/>
</dbReference>
<sequence length="1978" mass="203728">MPDSADTPPGKAGRSPKARRARSGSGARPPAPAWCDSLAGLPEADRYPAALELVRGETAGLLGTDPGTIDPERAYRDYGYNSLAAVELTNRLRKATGLELPLTLLFDHPTPAAVAEDLLARAGFERPAPQAAPSAPPAATEDPEEPIAVVGMACRYPGGVRSPEDLWQVVAEGRDVVGAFPQDRGWDLERLYDPDPDRPGSCYTRAGGFLDGATEFDAGFFGIARREALAMDPQQRLLLQTVWEALEDAGIDPGALRKSPTGVYVGTGGQDYEQIAQAGSTELEGYWGIGSAASVLSGRVAYVYGFEGPALSVDTACSSSLVALHLAVQSLRRGESTLALAGGVTVMSTPRVFTEFSRQRALSPDGRCKSFARAADGTGWSEGVGVLVLERLCDARRNGHQVLALVRGSAVNQDGASNGLTAPNGPAQERVITAALRDAGLTPGEVDAVEGHGTGTTLGDPIEIDALAAAYGPDREAHRPLRLGSLKSNMGHAQAAAGVGGVIKMVEALRHGTLPRTLHVDRPTDKADWGAGTVALLTEPADWPRGERVRRAGVSAFGVGGTNAHVLLEEAPAEEPEVGGEPAGPVPWVLSAASPEALREQARRLHAHLADPARADACPGRIGRTLALGRARFDHRAVVVGEDRTELLAGLAALARGEEGAAEEGGYLARGTARTGRTAFVFPGQGSQWLGMGRELAAAHPVFAKELRACAEALAPHVDWSLEEVLAGAPGAPPLDRVDVVQPALFAVMVSLAALWRHHGVHPDAVLGHSQGEIAAAHVAGGLSLADAARIVALRSRAIARIGGRGGMVSLTAGPERIAPLLERWAGRISVAAVNGPSSMIVSGPAEDLTELLDACTAEGIWARRVNVDYASHSAEVDALREELAAALAPVRPHSGQVRFHSTVTGGELDTAELTADYWFRNLRQTVLFQEAVSGLMDGGTTAFLEMSPHPVLTVAIGQIAEARPRGGAAAVGSLRREDGGPRRFLASLGQAHAHGVPVSWEVPLEGFSGQAGLPGHPFRTERFWAEPRESVGDLAAAGLRPAGHPLLAATVPLPSGARLCTGRLSLRGHPWLADHAVYGTVLLPGTAFVDLALYAAEPAGRAVLEELTIEAPLVVPERGAVDLQVAVGEPDPAGVRTVRIHSRPAGAEDGDAWTRHAAGTVAVAEAEGAEPAAPAWPPPGAVPLDVDGLYDRLADRGFGYGPAFQGLSAAWRLGETVYAEVAPLTEESAADGARYGIHPALLDAAFHAQLTRLAEQAEGASAWLPFAWSGVRIAAPGAAGPLRVVLEPLGEGAVRMAATDRFGAPVASVASVVARPVPAERLAAAAGTAENALFRLDWVSAPAADEPTPSRRLAVLGDAPWELPGAIEHHASPAALAASVAAGAAVPDTVPAPVAAGTPAPDTMPAPVAAIEHHASPAALAASVAAGAAVPDTVLVPVAAPVAATPEAVRALAHQALGLLQEWLAEERLAGTELVFATRGAVRTGPRDTPEPGLAPLWGLVRTAQSEHPGRFRLLDLDGTADSARALPAALATGEPQLALRAGELLVPRLARTTGESGGGPMDFDRAGTVLITGGTGGLGAHLARHLAAVHGARHLLLLSRRGPAAPGAAELERELTALGARVTVAACDAADREALAAVLAAVPADRPLTAVLHAAGALDDGTVESLTGDRLDAVLRPKVDAALHLHELTTGTELGAFVLFSSMAGVAGGAGQGNYAAGNTFLDTLAQWRRDRGLPALSLAWGLWEEESGMTGHLGGSGVAALGRSGLAPMSTAQGLRLFDAVHGAPEALLVPARLSLPALRALAREDALPAVLRSLVPAPVRRRSAAAGGELAARLAAAPEHRRAALVLEVVAAQVAAVLGQDGAAAVDPERPFKDLGLDSLGAVRLRNRLQRATGLTLPSTLVFGHPSPAALATRLLALLEQGAQAPPAADGPATATASGSGPVAEGTGALRERVTAATGAEELFAIIDNDLGVR</sequence>
<dbReference type="InterPro" id="IPR020806">
    <property type="entry name" value="PKS_PP-bd"/>
</dbReference>
<dbReference type="InterPro" id="IPR050091">
    <property type="entry name" value="PKS_NRPS_Biosynth_Enz"/>
</dbReference>
<feature type="domain" description="Carrier" evidence="10">
    <location>
        <begin position="45"/>
        <end position="122"/>
    </location>
</feature>
<feature type="region of interest" description="C-terminal hotdog fold" evidence="8">
    <location>
        <begin position="1182"/>
        <end position="1324"/>
    </location>
</feature>
<dbReference type="PANTHER" id="PTHR43775:SF51">
    <property type="entry name" value="INACTIVE PHENOLPHTHIOCEROL SYNTHESIS POLYKETIDE SYNTHASE TYPE I PKS1-RELATED"/>
    <property type="match status" value="1"/>
</dbReference>
<dbReference type="Pfam" id="PF00550">
    <property type="entry name" value="PP-binding"/>
    <property type="match status" value="2"/>
</dbReference>
<evidence type="ECO:0000259" key="10">
    <source>
        <dbReference type="PROSITE" id="PS50075"/>
    </source>
</evidence>
<name>A0A4Z0HBP9_9ACTN</name>
<dbReference type="SMART" id="SM00826">
    <property type="entry name" value="PKS_DH"/>
    <property type="match status" value="1"/>
</dbReference>
<protein>
    <submittedName>
        <fullName evidence="13">SDR family NAD(P)-dependent oxidoreductase</fullName>
    </submittedName>
</protein>
<dbReference type="InterPro" id="IPR036736">
    <property type="entry name" value="ACP-like_sf"/>
</dbReference>
<dbReference type="CDD" id="cd00833">
    <property type="entry name" value="PKS"/>
    <property type="match status" value="1"/>
</dbReference>
<dbReference type="SMART" id="SM01294">
    <property type="entry name" value="PKS_PP_betabranch"/>
    <property type="match status" value="1"/>
</dbReference>
<dbReference type="InterPro" id="IPR049900">
    <property type="entry name" value="PKS_mFAS_DH"/>
</dbReference>
<dbReference type="InterPro" id="IPR009081">
    <property type="entry name" value="PP-bd_ACP"/>
</dbReference>
<comment type="caution">
    <text evidence="13">The sequence shown here is derived from an EMBL/GenBank/DDBJ whole genome shotgun (WGS) entry which is preliminary data.</text>
</comment>
<dbReference type="SUPFAM" id="SSF53901">
    <property type="entry name" value="Thiolase-like"/>
    <property type="match status" value="1"/>
</dbReference>
<dbReference type="Proteomes" id="UP000297948">
    <property type="component" value="Unassembled WGS sequence"/>
</dbReference>
<evidence type="ECO:0000256" key="4">
    <source>
        <dbReference type="ARBA" id="ARBA00022679"/>
    </source>
</evidence>
<dbReference type="Pfam" id="PF21089">
    <property type="entry name" value="PKS_DH_N"/>
    <property type="match status" value="1"/>
</dbReference>
<evidence type="ECO:0000256" key="6">
    <source>
        <dbReference type="ARBA" id="ARBA00023268"/>
    </source>
</evidence>
<dbReference type="Pfam" id="PF22953">
    <property type="entry name" value="SpnB_Rossmann"/>
    <property type="match status" value="1"/>
</dbReference>
<dbReference type="GO" id="GO:0033068">
    <property type="term" value="P:macrolide biosynthetic process"/>
    <property type="evidence" value="ECO:0007669"/>
    <property type="project" value="UniProtKB-ARBA"/>
</dbReference>
<keyword evidence="5" id="KW-0045">Antibiotic biosynthesis</keyword>
<dbReference type="InterPro" id="IPR057326">
    <property type="entry name" value="KR_dom"/>
</dbReference>
<dbReference type="SUPFAM" id="SSF55048">
    <property type="entry name" value="Probable ACP-binding domain of malonyl-CoA ACP transacylase"/>
    <property type="match status" value="1"/>
</dbReference>
<dbReference type="InterPro" id="IPR014031">
    <property type="entry name" value="Ketoacyl_synth_C"/>
</dbReference>
<evidence type="ECO:0000256" key="8">
    <source>
        <dbReference type="PROSITE-ProRule" id="PRU01363"/>
    </source>
</evidence>
<keyword evidence="2" id="KW-0596">Phosphopantetheine</keyword>
<dbReference type="SUPFAM" id="SSF47336">
    <property type="entry name" value="ACP-like"/>
    <property type="match status" value="2"/>
</dbReference>
<dbReference type="GO" id="GO:0004312">
    <property type="term" value="F:fatty acid synthase activity"/>
    <property type="evidence" value="ECO:0007669"/>
    <property type="project" value="TreeGrafter"/>
</dbReference>
<dbReference type="OrthoDB" id="9778690at2"/>
<dbReference type="SMART" id="SM00825">
    <property type="entry name" value="PKS_KS"/>
    <property type="match status" value="1"/>
</dbReference>
<dbReference type="PROSITE" id="PS52019">
    <property type="entry name" value="PKS_MFAS_DH"/>
    <property type="match status" value="1"/>
</dbReference>
<dbReference type="Pfam" id="PF16197">
    <property type="entry name" value="KAsynt_C_assoc"/>
    <property type="match status" value="1"/>
</dbReference>
<dbReference type="InterPro" id="IPR018201">
    <property type="entry name" value="Ketoacyl_synth_AS"/>
</dbReference>
<evidence type="ECO:0000256" key="3">
    <source>
        <dbReference type="ARBA" id="ARBA00022553"/>
    </source>
</evidence>
<dbReference type="PANTHER" id="PTHR43775">
    <property type="entry name" value="FATTY ACID SYNTHASE"/>
    <property type="match status" value="1"/>
</dbReference>
<dbReference type="InterPro" id="IPR020841">
    <property type="entry name" value="PKS_Beta-ketoAc_synthase_dom"/>
</dbReference>
<dbReference type="InterPro" id="IPR014043">
    <property type="entry name" value="Acyl_transferase_dom"/>
</dbReference>
<dbReference type="Gene3D" id="3.40.366.10">
    <property type="entry name" value="Malonyl-Coenzyme A Acyl Carrier Protein, domain 2"/>
    <property type="match status" value="1"/>
</dbReference>
<keyword evidence="6" id="KW-0511">Multifunctional enzyme</keyword>
<keyword evidence="7" id="KW-0012">Acyltransferase</keyword>
<dbReference type="PROSITE" id="PS00012">
    <property type="entry name" value="PHOSPHOPANTETHEINE"/>
    <property type="match status" value="2"/>
</dbReference>
<dbReference type="InterPro" id="IPR014030">
    <property type="entry name" value="Ketoacyl_synth_N"/>
</dbReference>
<dbReference type="Pfam" id="PF02801">
    <property type="entry name" value="Ketoacyl-synt_C"/>
    <property type="match status" value="1"/>
</dbReference>
<feature type="region of interest" description="N-terminal hotdog fold" evidence="8">
    <location>
        <begin position="1045"/>
        <end position="1169"/>
    </location>
</feature>
<dbReference type="Pfam" id="PF08659">
    <property type="entry name" value="KR"/>
    <property type="match status" value="1"/>
</dbReference>
<dbReference type="InterPro" id="IPR006162">
    <property type="entry name" value="Ppantetheine_attach_site"/>
</dbReference>
<evidence type="ECO:0000256" key="7">
    <source>
        <dbReference type="ARBA" id="ARBA00023315"/>
    </source>
</evidence>
<evidence type="ECO:0000313" key="13">
    <source>
        <dbReference type="EMBL" id="TGB16680.1"/>
    </source>
</evidence>
<keyword evidence="4" id="KW-0808">Transferase</keyword>
<feature type="active site" description="Proton acceptor; for dehydratase activity" evidence="8">
    <location>
        <position position="1076"/>
    </location>
</feature>
<reference evidence="13 14" key="1">
    <citation type="submission" date="2019-03" db="EMBL/GenBank/DDBJ databases">
        <authorList>
            <person name="Gonzalez-Pimentel J.L."/>
        </authorList>
    </citation>
    <scope>NUCLEOTIDE SEQUENCE [LARGE SCALE GENOMIC DNA]</scope>
    <source>
        <strain evidence="13 14">JCM 31289</strain>
    </source>
</reference>